<proteinExistence type="predicted"/>
<organism evidence="1 2">
    <name type="scientific">Kosakonia oryzendophytica</name>
    <dbReference type="NCBI Taxonomy" id="1005665"/>
    <lineage>
        <taxon>Bacteria</taxon>
        <taxon>Pseudomonadati</taxon>
        <taxon>Pseudomonadota</taxon>
        <taxon>Gammaproteobacteria</taxon>
        <taxon>Enterobacterales</taxon>
        <taxon>Enterobacteriaceae</taxon>
        <taxon>Kosakonia</taxon>
    </lineage>
</organism>
<evidence type="ECO:0000313" key="2">
    <source>
        <dbReference type="Proteomes" id="UP000198975"/>
    </source>
</evidence>
<accession>A0A1C4CWY8</accession>
<dbReference type="Proteomes" id="UP000198975">
    <property type="component" value="Unassembled WGS sequence"/>
</dbReference>
<dbReference type="InterPro" id="IPR008930">
    <property type="entry name" value="Terpenoid_cyclase/PrenylTrfase"/>
</dbReference>
<dbReference type="OrthoDB" id="5184515at2"/>
<dbReference type="EMBL" id="FMAY01000009">
    <property type="protein sequence ID" value="SCC23573.1"/>
    <property type="molecule type" value="Genomic_DNA"/>
</dbReference>
<keyword evidence="2" id="KW-1185">Reference proteome</keyword>
<evidence type="ECO:0000313" key="1">
    <source>
        <dbReference type="EMBL" id="SCC23573.1"/>
    </source>
</evidence>
<reference evidence="2" key="1">
    <citation type="submission" date="2016-08" db="EMBL/GenBank/DDBJ databases">
        <authorList>
            <person name="Varghese N."/>
            <person name="Submissions Spin"/>
        </authorList>
    </citation>
    <scope>NUCLEOTIDE SEQUENCE [LARGE SCALE GENOMIC DNA]</scope>
    <source>
        <strain evidence="2">REICA_082</strain>
    </source>
</reference>
<protein>
    <submittedName>
        <fullName evidence="1">Uncharacterized protein</fullName>
    </submittedName>
</protein>
<sequence>MVTGITSVRPAALDALVEGLCQQAPWLADALRADVARFLAPRLASGYLSAAFNTSLLAWNGCPLEFTTSTARPQGLAGTFDTQLPQFHCACDDGLRFGHWQGRKYTPQGVRTKIYSEVPTGGDCPAQWTHKGMPYSTAQLAEAGLQLLMVGHYPDQADSPVEFYFQWHSAEITHDDMVAVAALFACDTALPALMPLLEAARAQTQSDGHFPYTTYGFSVVYQQHQLESFTVFTIAPRFFGSNARVPDALNHLLAQQACAMPLLQSLLDKRIPLQFNVLGLSVDMQGRCAISCTFSPQNDRFTEVAIKVAPSPPPSTPLGCLLQRQTASGAFPSYVRTPDGRWHRDENAFVTAQVLRTLEYTAETAPYIEKALDFIAACACQPAHYRFWPGDAHPVWMRGDTLPPDVDDTAIITELLYKFGRISLDEVVNTLATLSAYQIQRVDRRQAEPQCQWAECLAFYTWMKEPTVLAQVDCCVNTNALILIACVSKAQNRVIPAFARILTQFDNALAWSENQYDRINQLIPYYAHPNEWLATLHYAARCGITHLTPFIAALEKWRLPASQTEIPLYRRHDGQYLWTSTELNAFRQLALSHPIKDTYEHLPH</sequence>
<name>A0A1C4CWY8_9ENTR</name>
<dbReference type="AlphaFoldDB" id="A0A1C4CWY8"/>
<gene>
    <name evidence="1" type="ORF">GA0061071_10967</name>
</gene>
<dbReference type="RefSeq" id="WP_088237465.1">
    <property type="nucleotide sequence ID" value="NZ_FMAY01000009.1"/>
</dbReference>
<dbReference type="SUPFAM" id="SSF48239">
    <property type="entry name" value="Terpenoid cyclases/Protein prenyltransferases"/>
    <property type="match status" value="1"/>
</dbReference>